<dbReference type="GO" id="GO:0046349">
    <property type="term" value="P:amino sugar biosynthetic process"/>
    <property type="evidence" value="ECO:0007669"/>
    <property type="project" value="UniProtKB-ARBA"/>
</dbReference>
<dbReference type="InterPro" id="IPR035466">
    <property type="entry name" value="GlmS/AgaS_SIS"/>
</dbReference>
<evidence type="ECO:0000313" key="14">
    <source>
        <dbReference type="Proteomes" id="UP000207598"/>
    </source>
</evidence>
<dbReference type="GO" id="GO:0005975">
    <property type="term" value="P:carbohydrate metabolic process"/>
    <property type="evidence" value="ECO:0007669"/>
    <property type="project" value="UniProtKB-UniRule"/>
</dbReference>
<dbReference type="EC" id="2.6.1.16" evidence="3 10"/>
<comment type="subcellular location">
    <subcellularLocation>
        <location evidence="2 10">Cytoplasm</location>
    </subcellularLocation>
</comment>
<evidence type="ECO:0000313" key="13">
    <source>
        <dbReference type="EMBL" id="SMX36676.1"/>
    </source>
</evidence>
<reference evidence="13 14" key="1">
    <citation type="submission" date="2017-05" db="EMBL/GenBank/DDBJ databases">
        <authorList>
            <person name="Song R."/>
            <person name="Chenine A.L."/>
            <person name="Ruprecht R.M."/>
        </authorList>
    </citation>
    <scope>NUCLEOTIDE SEQUENCE [LARGE SCALE GENOMIC DNA]</scope>
    <source>
        <strain evidence="13 14">CECT 8898</strain>
    </source>
</reference>
<comment type="function">
    <text evidence="10">Catalyzes the first step in hexosamine metabolism, converting fructose-6P into glucosamine-6P using glutamine as a nitrogen source.</text>
</comment>
<evidence type="ECO:0000256" key="4">
    <source>
        <dbReference type="ARBA" id="ARBA00016090"/>
    </source>
</evidence>
<dbReference type="FunFam" id="3.40.50.10490:FF:000002">
    <property type="entry name" value="Glutamine--fructose-6-phosphate aminotransferase [isomerizing]"/>
    <property type="match status" value="1"/>
</dbReference>
<dbReference type="HAMAP" id="MF_00164">
    <property type="entry name" value="GlmS"/>
    <property type="match status" value="1"/>
</dbReference>
<dbReference type="OrthoDB" id="9761808at2"/>
<keyword evidence="8" id="KW-0677">Repeat</keyword>
<dbReference type="InterPro" id="IPR029055">
    <property type="entry name" value="Ntn_hydrolases_N"/>
</dbReference>
<feature type="domain" description="SIS" evidence="12">
    <location>
        <begin position="282"/>
        <end position="421"/>
    </location>
</feature>
<keyword evidence="7 10" id="KW-0808">Transferase</keyword>
<dbReference type="InterPro" id="IPR001347">
    <property type="entry name" value="SIS_dom"/>
</dbReference>
<dbReference type="GO" id="GO:0006047">
    <property type="term" value="P:UDP-N-acetylglucosamine metabolic process"/>
    <property type="evidence" value="ECO:0007669"/>
    <property type="project" value="TreeGrafter"/>
</dbReference>
<dbReference type="InterPro" id="IPR017932">
    <property type="entry name" value="GATase_2_dom"/>
</dbReference>
<sequence length="606" mass="65496">MCGIVGILGEHEVAPQLVEALRRLEYRGYDSAGIATVHKGQLDRRRAMGKLVNLSDLLVHEPLAGKSGIGHTRWATHGQPSTDNAHPHRSGPVAVVHNGIIENYKELRAEVAAAAGLHPQTETDTETIALLTHHLMQTGLGPVEAAMACIDKLDGAFALAFLFDGEEDLMVAARKGSPLAIGHGEGEMYVGSDAIALAPLTPHITYLEEGDRAVLTRTGVTIRDAKGRLVNREMRTVQMDAARVDKAGYKHFMAKEIAEQPRVLSNALNAYLTEEGIALPDPGIDFTRIDRLTMVACGTAFYACLTAKYWFEQLAGMPVEVDIASEFRYREPPIMPRTAALFVSQSGETADTLAALRYCRGKADKIYSVVNVPNSSIARESDLALPIHAGVEIGVASTKAFTCQLNVLLLLALKAAEARGRLTREARDEILTALRALPGTFNAALDRDEVIAGVARRLAEARDILFLGRGLMYPLALEGALKLKEISYIHAEAYASGELKHGPIALIDKHVPVVVMAPRDALFEKTVSNMQEVMARGGRVCLITDSEGAAAAGQDVWRVIQMPKVPDVLTPILYALPAQLLAYHTAIAKGTDVDQPRNLAKSVTVE</sequence>
<keyword evidence="5 10" id="KW-0963">Cytoplasm</keyword>
<evidence type="ECO:0000256" key="6">
    <source>
        <dbReference type="ARBA" id="ARBA00022576"/>
    </source>
</evidence>
<proteinExistence type="inferred from homology"/>
<dbReference type="CDD" id="cd00714">
    <property type="entry name" value="GFAT"/>
    <property type="match status" value="1"/>
</dbReference>
<dbReference type="NCBIfam" id="NF001484">
    <property type="entry name" value="PRK00331.1"/>
    <property type="match status" value="1"/>
</dbReference>
<dbReference type="CDD" id="cd05009">
    <property type="entry name" value="SIS_GlmS_GlmD_2"/>
    <property type="match status" value="1"/>
</dbReference>
<evidence type="ECO:0000256" key="3">
    <source>
        <dbReference type="ARBA" id="ARBA00012916"/>
    </source>
</evidence>
<dbReference type="GO" id="GO:0005829">
    <property type="term" value="C:cytosol"/>
    <property type="evidence" value="ECO:0007669"/>
    <property type="project" value="TreeGrafter"/>
</dbReference>
<dbReference type="Proteomes" id="UP000207598">
    <property type="component" value="Unassembled WGS sequence"/>
</dbReference>
<feature type="initiator methionine" description="Removed" evidence="10">
    <location>
        <position position="1"/>
    </location>
</feature>
<dbReference type="SUPFAM" id="SSF53697">
    <property type="entry name" value="SIS domain"/>
    <property type="match status" value="1"/>
</dbReference>
<keyword evidence="9" id="KW-0315">Glutamine amidotransferase</keyword>
<evidence type="ECO:0000256" key="1">
    <source>
        <dbReference type="ARBA" id="ARBA00001031"/>
    </source>
</evidence>
<gene>
    <name evidence="13" type="primary">nodM</name>
    <name evidence="10" type="synonym">glmS</name>
    <name evidence="13" type="ORF">MAA8898_00969</name>
</gene>
<protein>
    <recommendedName>
        <fullName evidence="4 10">Glutamine--fructose-6-phosphate aminotransferase [isomerizing]</fullName>
        <ecNumber evidence="3 10">2.6.1.16</ecNumber>
    </recommendedName>
    <alternativeName>
        <fullName evidence="10">D-fructose-6-phosphate amidotransferase</fullName>
    </alternativeName>
    <alternativeName>
        <fullName evidence="10">GFAT</fullName>
    </alternativeName>
    <alternativeName>
        <fullName evidence="10">Glucosamine-6-phosphate synthase</fullName>
    </alternativeName>
    <alternativeName>
        <fullName evidence="10">Hexosephosphate aminotransferase</fullName>
    </alternativeName>
    <alternativeName>
        <fullName evidence="10">L-glutamine--D-fructose-6-phosphate amidotransferase</fullName>
    </alternativeName>
</protein>
<dbReference type="SUPFAM" id="SSF56235">
    <property type="entry name" value="N-terminal nucleophile aminohydrolases (Ntn hydrolases)"/>
    <property type="match status" value="1"/>
</dbReference>
<evidence type="ECO:0000259" key="12">
    <source>
        <dbReference type="PROSITE" id="PS51464"/>
    </source>
</evidence>
<dbReference type="Pfam" id="PF01380">
    <property type="entry name" value="SIS"/>
    <property type="match status" value="2"/>
</dbReference>
<dbReference type="RefSeq" id="WP_094019824.1">
    <property type="nucleotide sequence ID" value="NZ_FXYF01000002.1"/>
</dbReference>
<comment type="subunit">
    <text evidence="10">Homodimer.</text>
</comment>
<evidence type="ECO:0000256" key="8">
    <source>
        <dbReference type="ARBA" id="ARBA00022737"/>
    </source>
</evidence>
<dbReference type="FunFam" id="3.60.20.10:FF:000006">
    <property type="entry name" value="Glutamine--fructose-6-phosphate aminotransferase [isomerizing]"/>
    <property type="match status" value="1"/>
</dbReference>
<feature type="domain" description="Glutamine amidotransferase type-2" evidence="11">
    <location>
        <begin position="2"/>
        <end position="218"/>
    </location>
</feature>
<accession>A0A238K413</accession>
<feature type="active site" description="For Fru-6P isomerization activity" evidence="10">
    <location>
        <position position="601"/>
    </location>
</feature>
<evidence type="ECO:0000256" key="10">
    <source>
        <dbReference type="HAMAP-Rule" id="MF_00164"/>
    </source>
</evidence>
<evidence type="ECO:0000256" key="2">
    <source>
        <dbReference type="ARBA" id="ARBA00004496"/>
    </source>
</evidence>
<dbReference type="Gene3D" id="3.60.20.10">
    <property type="entry name" value="Glutamine Phosphoribosylpyrophosphate, subunit 1, domain 1"/>
    <property type="match status" value="1"/>
</dbReference>
<evidence type="ECO:0000256" key="5">
    <source>
        <dbReference type="ARBA" id="ARBA00022490"/>
    </source>
</evidence>
<dbReference type="InterPro" id="IPR046348">
    <property type="entry name" value="SIS_dom_sf"/>
</dbReference>
<organism evidence="13 14">
    <name type="scientific">Maliponia aquimaris</name>
    <dbReference type="NCBI Taxonomy" id="1673631"/>
    <lineage>
        <taxon>Bacteria</taxon>
        <taxon>Pseudomonadati</taxon>
        <taxon>Pseudomonadota</taxon>
        <taxon>Alphaproteobacteria</taxon>
        <taxon>Rhodobacterales</taxon>
        <taxon>Paracoccaceae</taxon>
        <taxon>Maliponia</taxon>
    </lineage>
</organism>
<dbReference type="InterPro" id="IPR047084">
    <property type="entry name" value="GFAT_N"/>
</dbReference>
<evidence type="ECO:0000256" key="7">
    <source>
        <dbReference type="ARBA" id="ARBA00022679"/>
    </source>
</evidence>
<dbReference type="FunFam" id="3.40.50.10490:FF:000001">
    <property type="entry name" value="Glutamine--fructose-6-phosphate aminotransferase [isomerizing]"/>
    <property type="match status" value="1"/>
</dbReference>
<feature type="active site" description="Nucleophile; for GATase activity" evidence="10">
    <location>
        <position position="2"/>
    </location>
</feature>
<feature type="domain" description="SIS" evidence="12">
    <location>
        <begin position="454"/>
        <end position="596"/>
    </location>
</feature>
<evidence type="ECO:0000256" key="9">
    <source>
        <dbReference type="ARBA" id="ARBA00022962"/>
    </source>
</evidence>
<dbReference type="GO" id="GO:0006002">
    <property type="term" value="P:fructose 6-phosphate metabolic process"/>
    <property type="evidence" value="ECO:0007669"/>
    <property type="project" value="TreeGrafter"/>
</dbReference>
<dbReference type="Pfam" id="PF13522">
    <property type="entry name" value="GATase_6"/>
    <property type="match status" value="1"/>
</dbReference>
<dbReference type="PROSITE" id="PS51278">
    <property type="entry name" value="GATASE_TYPE_2"/>
    <property type="match status" value="1"/>
</dbReference>
<dbReference type="GO" id="GO:0006487">
    <property type="term" value="P:protein N-linked glycosylation"/>
    <property type="evidence" value="ECO:0007669"/>
    <property type="project" value="TreeGrafter"/>
</dbReference>
<dbReference type="PANTHER" id="PTHR10937">
    <property type="entry name" value="GLUCOSAMINE--FRUCTOSE-6-PHOSPHATE AMINOTRANSFERASE, ISOMERIZING"/>
    <property type="match status" value="1"/>
</dbReference>
<dbReference type="GO" id="GO:0004360">
    <property type="term" value="F:glutamine-fructose-6-phosphate transaminase (isomerizing) activity"/>
    <property type="evidence" value="ECO:0007669"/>
    <property type="project" value="UniProtKB-UniRule"/>
</dbReference>
<dbReference type="InterPro" id="IPR005855">
    <property type="entry name" value="GFAT"/>
</dbReference>
<keyword evidence="6 10" id="KW-0032">Aminotransferase</keyword>
<comment type="catalytic activity">
    <reaction evidence="1 10">
        <text>D-fructose 6-phosphate + L-glutamine = D-glucosamine 6-phosphate + L-glutamate</text>
        <dbReference type="Rhea" id="RHEA:13237"/>
        <dbReference type="ChEBI" id="CHEBI:29985"/>
        <dbReference type="ChEBI" id="CHEBI:58359"/>
        <dbReference type="ChEBI" id="CHEBI:58725"/>
        <dbReference type="ChEBI" id="CHEBI:61527"/>
        <dbReference type="EC" id="2.6.1.16"/>
    </reaction>
</comment>
<dbReference type="NCBIfam" id="TIGR01135">
    <property type="entry name" value="glmS"/>
    <property type="match status" value="1"/>
</dbReference>
<dbReference type="Gene3D" id="3.40.50.10490">
    <property type="entry name" value="Glucose-6-phosphate isomerase like protein, domain 1"/>
    <property type="match status" value="2"/>
</dbReference>
<dbReference type="AlphaFoldDB" id="A0A238K413"/>
<dbReference type="EMBL" id="FXYF01000002">
    <property type="protein sequence ID" value="SMX36676.1"/>
    <property type="molecule type" value="Genomic_DNA"/>
</dbReference>
<dbReference type="CDD" id="cd05008">
    <property type="entry name" value="SIS_GlmS_GlmD_1"/>
    <property type="match status" value="1"/>
</dbReference>
<dbReference type="PANTHER" id="PTHR10937:SF0">
    <property type="entry name" value="GLUTAMINE--FRUCTOSE-6-PHOSPHATE TRANSAMINASE (ISOMERIZING)"/>
    <property type="match status" value="1"/>
</dbReference>
<evidence type="ECO:0000259" key="11">
    <source>
        <dbReference type="PROSITE" id="PS51278"/>
    </source>
</evidence>
<dbReference type="PROSITE" id="PS51464">
    <property type="entry name" value="SIS"/>
    <property type="match status" value="2"/>
</dbReference>
<name>A0A238K413_9RHOB</name>
<keyword evidence="14" id="KW-1185">Reference proteome</keyword>
<dbReference type="InterPro" id="IPR035490">
    <property type="entry name" value="GlmS/FrlB_SIS"/>
</dbReference>
<dbReference type="GO" id="GO:0097367">
    <property type="term" value="F:carbohydrate derivative binding"/>
    <property type="evidence" value="ECO:0007669"/>
    <property type="project" value="InterPro"/>
</dbReference>